<feature type="transmembrane region" description="Helical" evidence="1">
    <location>
        <begin position="152"/>
        <end position="174"/>
    </location>
</feature>
<dbReference type="Proteomes" id="UP001292182">
    <property type="component" value="Unassembled WGS sequence"/>
</dbReference>
<comment type="caution">
    <text evidence="2">The sequence shown here is derived from an EMBL/GenBank/DDBJ whole genome shotgun (WGS) entry which is preliminary data.</text>
</comment>
<evidence type="ECO:0008006" key="4">
    <source>
        <dbReference type="Google" id="ProtNLM"/>
    </source>
</evidence>
<protein>
    <recommendedName>
        <fullName evidence="4">DUF998 domain-containing protein</fullName>
    </recommendedName>
</protein>
<proteinExistence type="predicted"/>
<feature type="transmembrane region" description="Helical" evidence="1">
    <location>
        <begin position="180"/>
        <end position="200"/>
    </location>
</feature>
<feature type="transmembrane region" description="Helical" evidence="1">
    <location>
        <begin position="125"/>
        <end position="145"/>
    </location>
</feature>
<gene>
    <name evidence="2" type="ORF">N4G62_10125</name>
</gene>
<feature type="transmembrane region" description="Helical" evidence="1">
    <location>
        <begin position="69"/>
        <end position="91"/>
    </location>
</feature>
<accession>A0ABU5LRL2</accession>
<keyword evidence="1" id="KW-1133">Transmembrane helix</keyword>
<keyword evidence="1" id="KW-0472">Membrane</keyword>
<keyword evidence="3" id="KW-1185">Reference proteome</keyword>
<evidence type="ECO:0000313" key="3">
    <source>
        <dbReference type="Proteomes" id="UP001292182"/>
    </source>
</evidence>
<keyword evidence="1" id="KW-0812">Transmembrane</keyword>
<name>A0ABU5LRL2_9SPHN</name>
<evidence type="ECO:0000256" key="1">
    <source>
        <dbReference type="SAM" id="Phobius"/>
    </source>
</evidence>
<organism evidence="2 3">
    <name type="scientific">Sphingomonas sanguinis</name>
    <dbReference type="NCBI Taxonomy" id="33051"/>
    <lineage>
        <taxon>Bacteria</taxon>
        <taxon>Pseudomonadati</taxon>
        <taxon>Pseudomonadota</taxon>
        <taxon>Alphaproteobacteria</taxon>
        <taxon>Sphingomonadales</taxon>
        <taxon>Sphingomonadaceae</taxon>
        <taxon>Sphingomonas</taxon>
    </lineage>
</organism>
<reference evidence="3" key="1">
    <citation type="submission" date="2023-07" db="EMBL/GenBank/DDBJ databases">
        <title>Whole genome sequence analysis of rice epiphytic Sphingomonas sanguinis OsEp_Plm_15B2.</title>
        <authorList>
            <person name="Sahu K.P."/>
            <person name="Asharani P."/>
            <person name="Reddy B."/>
            <person name="Kumar A."/>
        </authorList>
    </citation>
    <scope>NUCLEOTIDE SEQUENCE [LARGE SCALE GENOMIC DNA]</scope>
    <source>
        <strain evidence="3">OsEp_Plm_15B2</strain>
    </source>
</reference>
<dbReference type="EMBL" id="JAOBTW010000009">
    <property type="protein sequence ID" value="MDZ7282381.1"/>
    <property type="molecule type" value="Genomic_DNA"/>
</dbReference>
<sequence length="210" mass="22599">MTGVAARAIMSLAILLMREQERAWAWAMTIEFDEAGRDGHGLSFAIGCMTAAMRRLACSSAGWHFLTRYAFSLGVLLPLTLFHLSCAGRGLSYRLAATDPYLATLAAGDARQQAIATVYQTLSPVIILLLAALGAVHLLIAWRIVACDWRRVWHAMLAAVGIVAGLLACIMAIRPTAEGMLLQGIALAAELLSVPILAAWHARRHPSPTL</sequence>
<dbReference type="RefSeq" id="WP_219018531.1">
    <property type="nucleotide sequence ID" value="NZ_CP079203.1"/>
</dbReference>
<evidence type="ECO:0000313" key="2">
    <source>
        <dbReference type="EMBL" id="MDZ7282381.1"/>
    </source>
</evidence>